<reference evidence="1 2" key="1">
    <citation type="journal article" date="2018" name="Aquat. Microb. Ecol.">
        <title>Gammaproteobacterial methanotrophs dominate.</title>
        <authorList>
            <person name="Rissanen A.J."/>
            <person name="Saarenheimo J."/>
            <person name="Tiirola M."/>
            <person name="Peura S."/>
            <person name="Aalto S.L."/>
            <person name="Karvinen A."/>
            <person name="Nykanen H."/>
        </authorList>
    </citation>
    <scope>NUCLEOTIDE SEQUENCE [LARGE SCALE GENOMIC DNA]</scope>
    <source>
        <strain evidence="1">AMbin10</strain>
    </source>
</reference>
<gene>
    <name evidence="1" type="ORF">DM484_10070</name>
</gene>
<sequence length="192" mass="21754">MATLSVIANIDDAALNPGKLLKQSLGANHMTAYAAELFTRWPNLREASHKLAALMTRMWPDSHLNGTPLFDAIIREALVSAMRHKDHINDQSERNAFIHSVVENLPRFFEFQLCCKTRDGWRRFEPLDESLTDWIAQHKPKSLNWTDEPHPAGKHEMTKYVCAARVFRLRDLESAGSLDSANLGEVTCSDIV</sequence>
<dbReference type="EMBL" id="QJPH01000285">
    <property type="protein sequence ID" value="PZN80317.1"/>
    <property type="molecule type" value="Genomic_DNA"/>
</dbReference>
<dbReference type="Proteomes" id="UP000249396">
    <property type="component" value="Unassembled WGS sequence"/>
</dbReference>
<protein>
    <submittedName>
        <fullName evidence="1">Uncharacterized protein</fullName>
    </submittedName>
</protein>
<evidence type="ECO:0000313" key="1">
    <source>
        <dbReference type="EMBL" id="PZN80317.1"/>
    </source>
</evidence>
<evidence type="ECO:0000313" key="2">
    <source>
        <dbReference type="Proteomes" id="UP000249396"/>
    </source>
</evidence>
<proteinExistence type="predicted"/>
<accession>A0A2W4TC44</accession>
<name>A0A2W4TC44_9GAMM</name>
<organism evidence="1 2">
    <name type="scientific">Candidatus Methylumidiphilus alinenensis</name>
    <dbReference type="NCBI Taxonomy" id="2202197"/>
    <lineage>
        <taxon>Bacteria</taxon>
        <taxon>Pseudomonadati</taxon>
        <taxon>Pseudomonadota</taxon>
        <taxon>Gammaproteobacteria</taxon>
        <taxon>Methylococcales</taxon>
        <taxon>Candidatus Methylumidiphilus</taxon>
    </lineage>
</organism>
<comment type="caution">
    <text evidence="1">The sequence shown here is derived from an EMBL/GenBank/DDBJ whole genome shotgun (WGS) entry which is preliminary data.</text>
</comment>
<dbReference type="AlphaFoldDB" id="A0A2W4TC44"/>